<dbReference type="InterPro" id="IPR018000">
    <property type="entry name" value="Neurotransmitter_ion_chnl_CS"/>
</dbReference>
<dbReference type="EMBL" id="JARAKH010000009">
    <property type="protein sequence ID" value="KAK8401302.1"/>
    <property type="molecule type" value="Genomic_DNA"/>
</dbReference>
<feature type="chain" id="PRO_5043990594" evidence="20">
    <location>
        <begin position="50"/>
        <end position="616"/>
    </location>
</feature>
<dbReference type="InterPro" id="IPR001390">
    <property type="entry name" value="GABAAa_rcpt"/>
</dbReference>
<evidence type="ECO:0000256" key="6">
    <source>
        <dbReference type="ARBA" id="ARBA00023018"/>
    </source>
</evidence>
<keyword evidence="13" id="KW-0868">Chloride</keyword>
<feature type="region of interest" description="Disordered" evidence="19">
    <location>
        <begin position="426"/>
        <end position="473"/>
    </location>
</feature>
<feature type="domain" description="Neurotransmitter-gated ion-channel transmembrane" evidence="22">
    <location>
        <begin position="332"/>
        <end position="602"/>
    </location>
</feature>
<evidence type="ECO:0000313" key="24">
    <source>
        <dbReference type="Proteomes" id="UP001487740"/>
    </source>
</evidence>
<feature type="transmembrane region" description="Helical" evidence="18">
    <location>
        <begin position="392"/>
        <end position="412"/>
    </location>
</feature>
<feature type="signal peptide" evidence="20">
    <location>
        <begin position="1"/>
        <end position="49"/>
    </location>
</feature>
<evidence type="ECO:0000256" key="15">
    <source>
        <dbReference type="ARBA" id="ARBA00023286"/>
    </source>
</evidence>
<keyword evidence="3 18" id="KW-0812">Transmembrane</keyword>
<evidence type="ECO:0000256" key="1">
    <source>
        <dbReference type="ARBA" id="ARBA00022448"/>
    </source>
</evidence>
<evidence type="ECO:0000256" key="10">
    <source>
        <dbReference type="ARBA" id="ARBA00023170"/>
    </source>
</evidence>
<comment type="subcellular location">
    <subcellularLocation>
        <location evidence="17">Postsynaptic cell membrane</location>
        <topology evidence="17">Multi-pass membrane protein</topology>
    </subcellularLocation>
</comment>
<feature type="transmembrane region" description="Helical" evidence="18">
    <location>
        <begin position="327"/>
        <end position="348"/>
    </location>
</feature>
<dbReference type="GO" id="GO:0045211">
    <property type="term" value="C:postsynaptic membrane"/>
    <property type="evidence" value="ECO:0007669"/>
    <property type="project" value="UniProtKB-SubCell"/>
</dbReference>
<reference evidence="23 24" key="1">
    <citation type="submission" date="2023-03" db="EMBL/GenBank/DDBJ databases">
        <title>High-quality genome of Scylla paramamosain provides insights in environmental adaptation.</title>
        <authorList>
            <person name="Zhang L."/>
        </authorList>
    </citation>
    <scope>NUCLEOTIDE SEQUENCE [LARGE SCALE GENOMIC DNA]</scope>
    <source>
        <strain evidence="23">LZ_2023a</strain>
        <tissue evidence="23">Muscle</tissue>
    </source>
</reference>
<dbReference type="FunFam" id="2.70.170.10:FF:000043">
    <property type="entry name" value="Gamma-aminobutyric acid receptor alpha-like"/>
    <property type="match status" value="1"/>
</dbReference>
<evidence type="ECO:0000313" key="23">
    <source>
        <dbReference type="EMBL" id="KAK8401302.1"/>
    </source>
</evidence>
<dbReference type="Pfam" id="PF02931">
    <property type="entry name" value="Neur_chan_LBD"/>
    <property type="match status" value="1"/>
</dbReference>
<evidence type="ECO:0000256" key="16">
    <source>
        <dbReference type="ARBA" id="ARBA00023303"/>
    </source>
</evidence>
<keyword evidence="5 18" id="KW-1133">Transmembrane helix</keyword>
<dbReference type="InterPro" id="IPR036719">
    <property type="entry name" value="Neuro-gated_channel_TM_sf"/>
</dbReference>
<accession>A0AAW0URM7</accession>
<proteinExistence type="inferred from homology"/>
<evidence type="ECO:0000259" key="21">
    <source>
        <dbReference type="Pfam" id="PF02931"/>
    </source>
</evidence>
<evidence type="ECO:0000259" key="22">
    <source>
        <dbReference type="Pfam" id="PF02932"/>
    </source>
</evidence>
<gene>
    <name evidence="23" type="ORF">O3P69_002815</name>
</gene>
<evidence type="ECO:0000256" key="12">
    <source>
        <dbReference type="ARBA" id="ARBA00023180"/>
    </source>
</evidence>
<dbReference type="Gene3D" id="2.70.170.10">
    <property type="entry name" value="Neurotransmitter-gated ion-channel ligand-binding domain"/>
    <property type="match status" value="1"/>
</dbReference>
<comment type="similarity">
    <text evidence="18">Belongs to the ligand-gated ion channel (TC 1.A.9) family.</text>
</comment>
<dbReference type="PANTHER" id="PTHR18945">
    <property type="entry name" value="NEUROTRANSMITTER GATED ION CHANNEL"/>
    <property type="match status" value="1"/>
</dbReference>
<keyword evidence="24" id="KW-1185">Reference proteome</keyword>
<dbReference type="InterPro" id="IPR036734">
    <property type="entry name" value="Neur_chan_lig-bd_sf"/>
</dbReference>
<name>A0AAW0URM7_SCYPA</name>
<keyword evidence="11" id="KW-0869">Chloride channel</keyword>
<evidence type="ECO:0000256" key="8">
    <source>
        <dbReference type="ARBA" id="ARBA00023136"/>
    </source>
</evidence>
<dbReference type="GO" id="GO:0005230">
    <property type="term" value="F:extracellular ligand-gated monoatomic ion channel activity"/>
    <property type="evidence" value="ECO:0007669"/>
    <property type="project" value="InterPro"/>
</dbReference>
<keyword evidence="8 18" id="KW-0472">Membrane</keyword>
<evidence type="ECO:0000256" key="7">
    <source>
        <dbReference type="ARBA" id="ARBA00023065"/>
    </source>
</evidence>
<keyword evidence="4 20" id="KW-0732">Signal</keyword>
<dbReference type="GO" id="GO:0004890">
    <property type="term" value="F:GABA-A receptor activity"/>
    <property type="evidence" value="ECO:0007669"/>
    <property type="project" value="InterPro"/>
</dbReference>
<keyword evidence="10" id="KW-0675">Receptor</keyword>
<dbReference type="CDD" id="cd19007">
    <property type="entry name" value="LGIC_ECD_GABAR_GRD-like"/>
    <property type="match status" value="1"/>
</dbReference>
<dbReference type="GO" id="GO:0099095">
    <property type="term" value="F:ligand-gated monoatomic anion channel activity"/>
    <property type="evidence" value="ECO:0007669"/>
    <property type="project" value="UniProtKB-ARBA"/>
</dbReference>
<feature type="compositionally biased region" description="Low complexity" evidence="19">
    <location>
        <begin position="7"/>
        <end position="22"/>
    </location>
</feature>
<dbReference type="PROSITE" id="PS00236">
    <property type="entry name" value="NEUROTR_ION_CHANNEL"/>
    <property type="match status" value="1"/>
</dbReference>
<evidence type="ECO:0000256" key="4">
    <source>
        <dbReference type="ARBA" id="ARBA00022729"/>
    </source>
</evidence>
<feature type="transmembrane region" description="Helical" evidence="18">
    <location>
        <begin position="588"/>
        <end position="606"/>
    </location>
</feature>
<keyword evidence="16 18" id="KW-0407">Ion channel</keyword>
<keyword evidence="7 18" id="KW-0406">Ion transport</keyword>
<evidence type="ECO:0000256" key="17">
    <source>
        <dbReference type="ARBA" id="ARBA00034104"/>
    </source>
</evidence>
<evidence type="ECO:0000256" key="11">
    <source>
        <dbReference type="ARBA" id="ARBA00023173"/>
    </source>
</evidence>
<sequence length="616" mass="68545">MVSCGYHHSSTPSHSSSSSSSSSSSTRSLLLFLQFFLLTSDLLVGVTRAASNVAGSSSSSSSSSSGSSGDGGGGGGDGGGGAETKNVTVHVYPRINRQLPNFSYRSGSIRQITPGAHISRVLDNLLLGYDQKLRPSFGGEPTTVEIDIEVRSMSQISEMDMTYSMDCYFRQSWVDERLAFSGLDASAITLSVSALDKLWKPDTFIHNGKRSYVHLITTPNKFIRLAKTGRVLYSSRLTIKATCPMKLHQFPMDTQRCPLRLGSFAYTTRDVLYRWNAARQVVTAPDLMLSQFDLIATPSSFENTTRRTGEFSTLLASFHLQRHMGNFLITVYGPCVLLVVLSWVSFWLNREATSDRISLGITTVLTMTFLGLEARTDLPKVPYSTALDLFVWISYGFIFATIIEFAFVHLFTKVGSGEVYLSYCSSDVDSDDDEDEDDEEDDDEEVEGEEEEGEEDGHEIYEEKREEEQQERNIQQIQNASVCLATGRGVSVLPLVLHTTGPNGVGSSRLRSPKPSRPRCSSSLVRRFAGLCDRRKRRGEGADERSSDSRSLEEWRREREREGSKRETGKQFTIKANSVSDIDKVSRVLFPLAFLAINLVYWLTYLSNDPWPSSHL</sequence>
<evidence type="ECO:0000256" key="5">
    <source>
        <dbReference type="ARBA" id="ARBA00022989"/>
    </source>
</evidence>
<dbReference type="GO" id="GO:0034707">
    <property type="term" value="C:chloride channel complex"/>
    <property type="evidence" value="ECO:0007669"/>
    <property type="project" value="UniProtKB-KW"/>
</dbReference>
<dbReference type="CDD" id="cd19049">
    <property type="entry name" value="LGIC_TM_anion"/>
    <property type="match status" value="1"/>
</dbReference>
<dbReference type="InterPro" id="IPR006029">
    <property type="entry name" value="Neurotrans-gated_channel_TM"/>
</dbReference>
<feature type="transmembrane region" description="Helical" evidence="18">
    <location>
        <begin position="355"/>
        <end position="372"/>
    </location>
</feature>
<keyword evidence="9" id="KW-1015">Disulfide bond</keyword>
<feature type="domain" description="Neurotransmitter-gated ion-channel ligand-binding" evidence="21">
    <location>
        <begin position="119"/>
        <end position="324"/>
    </location>
</feature>
<evidence type="ECO:0000256" key="18">
    <source>
        <dbReference type="RuleBase" id="RU000687"/>
    </source>
</evidence>
<dbReference type="PRINTS" id="PR00252">
    <property type="entry name" value="NRIONCHANNEL"/>
</dbReference>
<dbReference type="SUPFAM" id="SSF63712">
    <property type="entry name" value="Nicotinic receptor ligand binding domain-like"/>
    <property type="match status" value="1"/>
</dbReference>
<evidence type="ECO:0000256" key="9">
    <source>
        <dbReference type="ARBA" id="ARBA00023157"/>
    </source>
</evidence>
<dbReference type="PRINTS" id="PR00253">
    <property type="entry name" value="GABAARECEPTR"/>
</dbReference>
<evidence type="ECO:0000256" key="20">
    <source>
        <dbReference type="SAM" id="SignalP"/>
    </source>
</evidence>
<dbReference type="SUPFAM" id="SSF90112">
    <property type="entry name" value="Neurotransmitter-gated ion-channel transmembrane pore"/>
    <property type="match status" value="1"/>
</dbReference>
<evidence type="ECO:0000256" key="3">
    <source>
        <dbReference type="ARBA" id="ARBA00022692"/>
    </source>
</evidence>
<keyword evidence="1 18" id="KW-0813">Transport</keyword>
<protein>
    <submittedName>
        <fullName evidence="23">Uncharacterized protein</fullName>
    </submittedName>
</protein>
<keyword evidence="2" id="KW-1003">Cell membrane</keyword>
<dbReference type="Proteomes" id="UP001487740">
    <property type="component" value="Unassembled WGS sequence"/>
</dbReference>
<dbReference type="GO" id="GO:0005254">
    <property type="term" value="F:chloride channel activity"/>
    <property type="evidence" value="ECO:0007669"/>
    <property type="project" value="UniProtKB-KW"/>
</dbReference>
<evidence type="ECO:0000256" key="13">
    <source>
        <dbReference type="ARBA" id="ARBA00023214"/>
    </source>
</evidence>
<keyword evidence="14" id="KW-0628">Postsynaptic cell membrane</keyword>
<feature type="compositionally biased region" description="Low complexity" evidence="19">
    <location>
        <begin position="55"/>
        <end position="67"/>
    </location>
</feature>
<dbReference type="PRINTS" id="PR01079">
    <property type="entry name" value="GABAARALPHA"/>
</dbReference>
<dbReference type="Gene3D" id="1.20.58.390">
    <property type="entry name" value="Neurotransmitter-gated ion-channel transmembrane domain"/>
    <property type="match status" value="2"/>
</dbReference>
<dbReference type="Pfam" id="PF02932">
    <property type="entry name" value="Neur_chan_memb"/>
    <property type="match status" value="1"/>
</dbReference>
<dbReference type="InterPro" id="IPR038050">
    <property type="entry name" value="Neuro_actylchol_rec"/>
</dbReference>
<dbReference type="InterPro" id="IPR006202">
    <property type="entry name" value="Neur_chan_lig-bd"/>
</dbReference>
<feature type="compositionally biased region" description="Basic and acidic residues" evidence="19">
    <location>
        <begin position="458"/>
        <end position="471"/>
    </location>
</feature>
<organism evidence="23 24">
    <name type="scientific">Scylla paramamosain</name>
    <name type="common">Mud crab</name>
    <dbReference type="NCBI Taxonomy" id="85552"/>
    <lineage>
        <taxon>Eukaryota</taxon>
        <taxon>Metazoa</taxon>
        <taxon>Ecdysozoa</taxon>
        <taxon>Arthropoda</taxon>
        <taxon>Crustacea</taxon>
        <taxon>Multicrustacea</taxon>
        <taxon>Malacostraca</taxon>
        <taxon>Eumalacostraca</taxon>
        <taxon>Eucarida</taxon>
        <taxon>Decapoda</taxon>
        <taxon>Pleocyemata</taxon>
        <taxon>Brachyura</taxon>
        <taxon>Eubrachyura</taxon>
        <taxon>Portunoidea</taxon>
        <taxon>Portunidae</taxon>
        <taxon>Portuninae</taxon>
        <taxon>Scylla</taxon>
    </lineage>
</organism>
<dbReference type="AlphaFoldDB" id="A0AAW0URM7"/>
<evidence type="ECO:0000256" key="2">
    <source>
        <dbReference type="ARBA" id="ARBA00022475"/>
    </source>
</evidence>
<keyword evidence="15" id="KW-1071">Ligand-gated ion channel</keyword>
<comment type="caution">
    <text evidence="23">The sequence shown here is derived from an EMBL/GenBank/DDBJ whole genome shotgun (WGS) entry which is preliminary data.</text>
</comment>
<dbReference type="InterPro" id="IPR006201">
    <property type="entry name" value="Neur_channel"/>
</dbReference>
<feature type="region of interest" description="Disordered" evidence="19">
    <location>
        <begin position="502"/>
        <end position="521"/>
    </location>
</feature>
<keyword evidence="6" id="KW-0770">Synapse</keyword>
<feature type="region of interest" description="Disordered" evidence="19">
    <location>
        <begin position="53"/>
        <end position="85"/>
    </location>
</feature>
<feature type="region of interest" description="Disordered" evidence="19">
    <location>
        <begin position="1"/>
        <end position="22"/>
    </location>
</feature>
<feature type="compositionally biased region" description="Acidic residues" evidence="19">
    <location>
        <begin position="428"/>
        <end position="457"/>
    </location>
</feature>
<evidence type="ECO:0000256" key="19">
    <source>
        <dbReference type="SAM" id="MobiDB-lite"/>
    </source>
</evidence>
<feature type="compositionally biased region" description="Gly residues" evidence="19">
    <location>
        <begin position="68"/>
        <end position="82"/>
    </location>
</feature>
<keyword evidence="12" id="KW-0325">Glycoprotein</keyword>
<evidence type="ECO:0000256" key="14">
    <source>
        <dbReference type="ARBA" id="ARBA00023257"/>
    </source>
</evidence>
<dbReference type="NCBIfam" id="TIGR00860">
    <property type="entry name" value="LIC"/>
    <property type="match status" value="1"/>
</dbReference>
<feature type="region of interest" description="Disordered" evidence="19">
    <location>
        <begin position="536"/>
        <end position="569"/>
    </location>
</feature>
<dbReference type="InterPro" id="IPR006028">
    <property type="entry name" value="GABAA/Glycine_rcpt"/>
</dbReference>
<feature type="compositionally biased region" description="Basic and acidic residues" evidence="19">
    <location>
        <begin position="539"/>
        <end position="569"/>
    </location>
</feature>